<dbReference type="CDD" id="cd06170">
    <property type="entry name" value="LuxR_C_like"/>
    <property type="match status" value="1"/>
</dbReference>
<dbReference type="AlphaFoldDB" id="A0A8J3VDM1"/>
<reference evidence="5" key="1">
    <citation type="submission" date="2021-01" db="EMBL/GenBank/DDBJ databases">
        <title>Whole genome shotgun sequence of Rhizocola hellebori NBRC 109834.</title>
        <authorList>
            <person name="Komaki H."/>
            <person name="Tamura T."/>
        </authorList>
    </citation>
    <scope>NUCLEOTIDE SEQUENCE</scope>
    <source>
        <strain evidence="5">NBRC 109834</strain>
    </source>
</reference>
<accession>A0A8J3VDM1</accession>
<dbReference type="InterPro" id="IPR016032">
    <property type="entry name" value="Sig_transdc_resp-reg_C-effctor"/>
</dbReference>
<dbReference type="InterPro" id="IPR041617">
    <property type="entry name" value="TPR_MalT"/>
</dbReference>
<dbReference type="Pfam" id="PF17874">
    <property type="entry name" value="TPR_MalT"/>
    <property type="match status" value="1"/>
</dbReference>
<dbReference type="Gene3D" id="1.10.10.10">
    <property type="entry name" value="Winged helix-like DNA-binding domain superfamily/Winged helix DNA-binding domain"/>
    <property type="match status" value="1"/>
</dbReference>
<dbReference type="InterPro" id="IPR011990">
    <property type="entry name" value="TPR-like_helical_dom_sf"/>
</dbReference>
<keyword evidence="2" id="KW-0238">DNA-binding</keyword>
<feature type="domain" description="HTH luxR-type" evidence="4">
    <location>
        <begin position="793"/>
        <end position="858"/>
    </location>
</feature>
<keyword evidence="3" id="KW-0804">Transcription</keyword>
<organism evidence="5 6">
    <name type="scientific">Rhizocola hellebori</name>
    <dbReference type="NCBI Taxonomy" id="1392758"/>
    <lineage>
        <taxon>Bacteria</taxon>
        <taxon>Bacillati</taxon>
        <taxon>Actinomycetota</taxon>
        <taxon>Actinomycetes</taxon>
        <taxon>Micromonosporales</taxon>
        <taxon>Micromonosporaceae</taxon>
        <taxon>Rhizocola</taxon>
    </lineage>
</organism>
<evidence type="ECO:0000313" key="5">
    <source>
        <dbReference type="EMBL" id="GIH02845.1"/>
    </source>
</evidence>
<evidence type="ECO:0000313" key="6">
    <source>
        <dbReference type="Proteomes" id="UP000612899"/>
    </source>
</evidence>
<dbReference type="Proteomes" id="UP000612899">
    <property type="component" value="Unassembled WGS sequence"/>
</dbReference>
<dbReference type="SUPFAM" id="SSF48452">
    <property type="entry name" value="TPR-like"/>
    <property type="match status" value="1"/>
</dbReference>
<dbReference type="InterPro" id="IPR059106">
    <property type="entry name" value="WHD_MalT"/>
</dbReference>
<dbReference type="RefSeq" id="WP_203906772.1">
    <property type="nucleotide sequence ID" value="NZ_BONY01000004.1"/>
</dbReference>
<protein>
    <submittedName>
        <fullName evidence="5">LuxR family transcriptional regulator</fullName>
    </submittedName>
</protein>
<comment type="caution">
    <text evidence="5">The sequence shown here is derived from an EMBL/GenBank/DDBJ whole genome shotgun (WGS) entry which is preliminary data.</text>
</comment>
<keyword evidence="1" id="KW-0805">Transcription regulation</keyword>
<dbReference type="EMBL" id="BONY01000004">
    <property type="protein sequence ID" value="GIH02845.1"/>
    <property type="molecule type" value="Genomic_DNA"/>
</dbReference>
<keyword evidence="6" id="KW-1185">Reference proteome</keyword>
<dbReference type="PANTHER" id="PTHR44688:SF25">
    <property type="entry name" value="HTH LUXR-TYPE DOMAIN-CONTAINING PROTEIN"/>
    <property type="match status" value="1"/>
</dbReference>
<gene>
    <name evidence="5" type="primary">malT_1</name>
    <name evidence="5" type="ORF">Rhe02_09120</name>
</gene>
<evidence type="ECO:0000259" key="4">
    <source>
        <dbReference type="PROSITE" id="PS50043"/>
    </source>
</evidence>
<name>A0A8J3VDM1_9ACTN</name>
<dbReference type="Pfam" id="PF25873">
    <property type="entry name" value="WHD_MalT"/>
    <property type="match status" value="1"/>
</dbReference>
<dbReference type="Gene3D" id="3.40.50.300">
    <property type="entry name" value="P-loop containing nucleotide triphosphate hydrolases"/>
    <property type="match status" value="1"/>
</dbReference>
<evidence type="ECO:0000256" key="1">
    <source>
        <dbReference type="ARBA" id="ARBA00023015"/>
    </source>
</evidence>
<dbReference type="PROSITE" id="PS50043">
    <property type="entry name" value="HTH_LUXR_2"/>
    <property type="match status" value="1"/>
</dbReference>
<dbReference type="GO" id="GO:0003677">
    <property type="term" value="F:DNA binding"/>
    <property type="evidence" value="ECO:0007669"/>
    <property type="project" value="UniProtKB-KW"/>
</dbReference>
<dbReference type="InterPro" id="IPR027417">
    <property type="entry name" value="P-loop_NTPase"/>
</dbReference>
<dbReference type="Pfam" id="PF00196">
    <property type="entry name" value="GerE"/>
    <property type="match status" value="1"/>
</dbReference>
<dbReference type="GO" id="GO:0006355">
    <property type="term" value="P:regulation of DNA-templated transcription"/>
    <property type="evidence" value="ECO:0007669"/>
    <property type="project" value="InterPro"/>
</dbReference>
<dbReference type="SUPFAM" id="SSF46894">
    <property type="entry name" value="C-terminal effector domain of the bipartite response regulators"/>
    <property type="match status" value="1"/>
</dbReference>
<dbReference type="InterPro" id="IPR036388">
    <property type="entry name" value="WH-like_DNA-bd_sf"/>
</dbReference>
<dbReference type="PANTHER" id="PTHR44688">
    <property type="entry name" value="DNA-BINDING TRANSCRIPTIONAL ACTIVATOR DEVR_DOSR"/>
    <property type="match status" value="1"/>
</dbReference>
<dbReference type="InterPro" id="IPR000792">
    <property type="entry name" value="Tscrpt_reg_LuxR_C"/>
</dbReference>
<dbReference type="SUPFAM" id="SSF52540">
    <property type="entry name" value="P-loop containing nucleoside triphosphate hydrolases"/>
    <property type="match status" value="1"/>
</dbReference>
<evidence type="ECO:0000256" key="2">
    <source>
        <dbReference type="ARBA" id="ARBA00023125"/>
    </source>
</evidence>
<dbReference type="PRINTS" id="PR00038">
    <property type="entry name" value="HTHLUXR"/>
</dbReference>
<evidence type="ECO:0000256" key="3">
    <source>
        <dbReference type="ARBA" id="ARBA00023163"/>
    </source>
</evidence>
<proteinExistence type="predicted"/>
<dbReference type="SMART" id="SM00421">
    <property type="entry name" value="HTH_LUXR"/>
    <property type="match status" value="1"/>
</dbReference>
<sequence length="860" mass="93131">MHDTQLKDRPILLSKLLVPQPPEDMIVRQRLVARVALGTERPVTALVAPAGWGKTALLADWARRDGSVRPLAWLSLEPGDDGRFFWSCLCRALSIASMPEPPTTDGQPEHDQFLIMLADTLSRLAEPVVLVLDDAQHLRNQEVWRGLEFLLRHAAGMLRLVVATRERPQLLLYRWRLAGDLTEIDAGELAFKLTETQQLLARMGCDLPADAVVALHERAEGWAAGIRLGAAAEDGDIDDAVQFIEQEVIAALPPELAEILCMASIGDYLSGELVDALTLGDRGVALLEHLERAGMFVVRMVNQPWTHRFHRMFAELLRARLMGEASEQIPELHRRAARWHLTHDLPAQALHHALSGDDDDLAVSILYAHWPQLVLPGHQCVPAAWPAQTAPNKVDSADPMLALAFAAGHLQSYDINGVSRCLRVAERLHENRSQRQEQSNFPLIATSFRLAIAQAHGDVAAADVAASQALALDLDHDGAGRASILTMQGEAQLVGGVTSRALQTLQRAVDEADSSSAGCLRLAASSTLALAQASDGQLYAAQTTAQRALDMPACPGQAGHAHRAPALLALATVQLQRGEPGDAQRYLRAAAKACEARNQPALVISIERTLAQSLADQGDLVGASKALLDGRRSLQRADFGSDPMACELAVAQADLHTIHGDADTAITLLCSLPGDRPPPVAVGLAKAHLRGGDAGEAMRALPPWEQAEDLTTPLRLEAGMVQALAAHRLGERHCATRTLEVVLGLAETEGFRRVFVGAGRAGQRVLAEHLDSGTAHWPLVQTLLADQPALPHDGFPAEPLSPRELTVLRYLQGVLSNPEIASELCLSVNTIKTHVRSVYRKLQATSRRDAVRRARDMQLL</sequence>
<dbReference type="Gene3D" id="1.25.40.10">
    <property type="entry name" value="Tetratricopeptide repeat domain"/>
    <property type="match status" value="1"/>
</dbReference>